<dbReference type="Pfam" id="PF07883">
    <property type="entry name" value="Cupin_2"/>
    <property type="match status" value="1"/>
</dbReference>
<dbReference type="KEGG" id="paj:PAJ_2563"/>
<reference evidence="3" key="1">
    <citation type="journal article" date="2012" name="Appl. Microbiol. Biotechnol.">
        <title>The complete genome sequence of Pantoea ananatis AJ13355, an organism with great biotechnological potential.</title>
        <authorList>
            <person name="Hara Y."/>
            <person name="Kadotani N."/>
            <person name="Izui H."/>
            <person name="Katashkina J.I."/>
            <person name="Kuvaeva T.M."/>
            <person name="Andreeva I.G."/>
            <person name="Golubeva L.I."/>
            <person name="Malko D.B."/>
            <person name="Makeev V.J."/>
            <person name="Mashko S.V."/>
            <person name="Kozlov Y.I."/>
        </authorList>
    </citation>
    <scope>NUCLEOTIDE SEQUENCE [LARGE SCALE GENOMIC DNA]</scope>
    <source>
        <strain evidence="3">AJ13355</strain>
    </source>
</reference>
<dbReference type="InterPro" id="IPR014710">
    <property type="entry name" value="RmlC-like_jellyroll"/>
</dbReference>
<evidence type="ECO:0000313" key="2">
    <source>
        <dbReference type="EMBL" id="BAK12643.1"/>
    </source>
</evidence>
<dbReference type="PANTHER" id="PTHR36448">
    <property type="entry name" value="BLR7373 PROTEIN"/>
    <property type="match status" value="1"/>
</dbReference>
<dbReference type="AlphaFoldDB" id="A0A0H3L019"/>
<dbReference type="InterPro" id="IPR011051">
    <property type="entry name" value="RmlC_Cupin_sf"/>
</dbReference>
<dbReference type="InterPro" id="IPR047121">
    <property type="entry name" value="YjiB-like"/>
</dbReference>
<dbReference type="PANTHER" id="PTHR36448:SF2">
    <property type="entry name" value="CUPIN TYPE-1 DOMAIN-CONTAINING PROTEIN"/>
    <property type="match status" value="1"/>
</dbReference>
<dbReference type="HOGENOM" id="CLU_084522_1_0_6"/>
<gene>
    <name evidence="2" type="ordered locus">PAJ_2563</name>
</gene>
<dbReference type="PATRIC" id="fig|932677.3.peg.2990"/>
<evidence type="ECO:0000313" key="3">
    <source>
        <dbReference type="Proteomes" id="UP000006690"/>
    </source>
</evidence>
<dbReference type="SUPFAM" id="SSF51182">
    <property type="entry name" value="RmlC-like cupins"/>
    <property type="match status" value="1"/>
</dbReference>
<accession>A0A0H3L019</accession>
<protein>
    <recommendedName>
        <fullName evidence="1">Cupin type-2 domain-containing protein</fullName>
    </recommendedName>
</protein>
<name>A0A0H3L019_PANAA</name>
<proteinExistence type="predicted"/>
<dbReference type="EMBL" id="AP012032">
    <property type="protein sequence ID" value="BAK12643.1"/>
    <property type="molecule type" value="Genomic_DNA"/>
</dbReference>
<dbReference type="CDD" id="cd02219">
    <property type="entry name" value="cupin_YjlB-like"/>
    <property type="match status" value="1"/>
</dbReference>
<sequence>MYSAHSNPATFVTLKKKRRHCMTAQTSSLMLLMSFAAGTFSAGASNNPQHLMFASPSAGVPNNPLPLIIWPRVVPEDEENIATWFEETFEKNGWPPDWRDQLFPYMHYHPNTHELLGVAEGWAEVLFGGDSGRMITLRAGDAVLIPAGVGHRQVSASEDFLAVGAYPEGLKPEILRDEIGQLKLSQEKVKKVPLPKRDPFTGKAGAMTEIWTPVAAMMHNP</sequence>
<dbReference type="Gene3D" id="2.60.120.10">
    <property type="entry name" value="Jelly Rolls"/>
    <property type="match status" value="1"/>
</dbReference>
<dbReference type="Proteomes" id="UP000006690">
    <property type="component" value="Chromosome"/>
</dbReference>
<feature type="domain" description="Cupin type-2" evidence="1">
    <location>
        <begin position="106"/>
        <end position="158"/>
    </location>
</feature>
<dbReference type="eggNOG" id="COG4297">
    <property type="taxonomic scope" value="Bacteria"/>
</dbReference>
<evidence type="ECO:0000259" key="1">
    <source>
        <dbReference type="Pfam" id="PF07883"/>
    </source>
</evidence>
<dbReference type="InterPro" id="IPR013096">
    <property type="entry name" value="Cupin_2"/>
</dbReference>
<organism evidence="2 3">
    <name type="scientific">Pantoea ananatis (strain AJ13355)</name>
    <dbReference type="NCBI Taxonomy" id="932677"/>
    <lineage>
        <taxon>Bacteria</taxon>
        <taxon>Pseudomonadati</taxon>
        <taxon>Pseudomonadota</taxon>
        <taxon>Gammaproteobacteria</taxon>
        <taxon>Enterobacterales</taxon>
        <taxon>Erwiniaceae</taxon>
        <taxon>Pantoea</taxon>
    </lineage>
</organism>